<dbReference type="EMBL" id="QDFR01000001">
    <property type="protein sequence ID" value="PVE56988.1"/>
    <property type="molecule type" value="Genomic_DNA"/>
</dbReference>
<dbReference type="InterPro" id="IPR001387">
    <property type="entry name" value="Cro/C1-type_HTH"/>
</dbReference>
<evidence type="ECO:0000313" key="3">
    <source>
        <dbReference type="EMBL" id="PVE56988.1"/>
    </source>
</evidence>
<dbReference type="CDD" id="cd00093">
    <property type="entry name" value="HTH_XRE"/>
    <property type="match status" value="1"/>
</dbReference>
<evidence type="ECO:0000256" key="1">
    <source>
        <dbReference type="ARBA" id="ARBA00023125"/>
    </source>
</evidence>
<dbReference type="Gene3D" id="1.10.260.40">
    <property type="entry name" value="lambda repressor-like DNA-binding domains"/>
    <property type="match status" value="1"/>
</dbReference>
<evidence type="ECO:0000259" key="2">
    <source>
        <dbReference type="PROSITE" id="PS50943"/>
    </source>
</evidence>
<dbReference type="PANTHER" id="PTHR36924">
    <property type="entry name" value="ANTITOXIN HIGA-1"/>
    <property type="match status" value="1"/>
</dbReference>
<dbReference type="SUPFAM" id="SSF47413">
    <property type="entry name" value="lambda repressor-like DNA-binding domains"/>
    <property type="match status" value="1"/>
</dbReference>
<sequence>MTSVLPPVHPGEILREEYLLPLGMSAGALAKKLQVPRTRIERLATEQASVTPDTALRLAKFFKTSPQFWMSMQASYDLKIEAAHLKDALETIPEIDVATAA</sequence>
<dbReference type="Pfam" id="PF01381">
    <property type="entry name" value="HTH_3"/>
    <property type="match status" value="1"/>
</dbReference>
<proteinExistence type="predicted"/>
<organism evidence="3 4">
    <name type="scientific">Rhizobium rhizogenes</name>
    <name type="common">Agrobacterium rhizogenes</name>
    <dbReference type="NCBI Taxonomy" id="359"/>
    <lineage>
        <taxon>Bacteria</taxon>
        <taxon>Pseudomonadati</taxon>
        <taxon>Pseudomonadota</taxon>
        <taxon>Alphaproteobacteria</taxon>
        <taxon>Hyphomicrobiales</taxon>
        <taxon>Rhizobiaceae</taxon>
        <taxon>Rhizobium/Agrobacterium group</taxon>
        <taxon>Rhizobium</taxon>
    </lineage>
</organism>
<dbReference type="PANTHER" id="PTHR36924:SF1">
    <property type="entry name" value="ANTITOXIN HIGA-1"/>
    <property type="match status" value="1"/>
</dbReference>
<gene>
    <name evidence="3" type="primary">higA</name>
    <name evidence="3" type="ORF">DC430_04355</name>
</gene>
<dbReference type="SMART" id="SM00530">
    <property type="entry name" value="HTH_XRE"/>
    <property type="match status" value="1"/>
</dbReference>
<feature type="domain" description="HTH cro/C1-type" evidence="2">
    <location>
        <begin position="22"/>
        <end position="69"/>
    </location>
</feature>
<keyword evidence="1" id="KW-0238">DNA-binding</keyword>
<dbReference type="Proteomes" id="UP000244335">
    <property type="component" value="Unassembled WGS sequence"/>
</dbReference>
<accession>A0AA92C6P5</accession>
<dbReference type="AlphaFoldDB" id="A0AA92C6P5"/>
<evidence type="ECO:0000313" key="4">
    <source>
        <dbReference type="Proteomes" id="UP000244335"/>
    </source>
</evidence>
<name>A0AA92C6P5_RHIRH</name>
<dbReference type="RefSeq" id="WP_113180683.1">
    <property type="nucleotide sequence ID" value="NZ_QDFR01000001.1"/>
</dbReference>
<reference evidence="3 4" key="1">
    <citation type="submission" date="2018-04" db="EMBL/GenBank/DDBJ databases">
        <authorList>
            <person name="Hagen T."/>
        </authorList>
    </citation>
    <scope>NUCLEOTIDE SEQUENCE [LARGE SCALE GENOMIC DNA]</scope>
    <source>
        <strain evidence="3 4">TPD7009</strain>
    </source>
</reference>
<dbReference type="InterPro" id="IPR010982">
    <property type="entry name" value="Lambda_DNA-bd_dom_sf"/>
</dbReference>
<dbReference type="GO" id="GO:0003677">
    <property type="term" value="F:DNA binding"/>
    <property type="evidence" value="ECO:0007669"/>
    <property type="project" value="UniProtKB-KW"/>
</dbReference>
<protein>
    <submittedName>
        <fullName evidence="3">Addiction module antidote protein, HigA family</fullName>
    </submittedName>
</protein>
<dbReference type="NCBIfam" id="TIGR02607">
    <property type="entry name" value="antidote_HigA"/>
    <property type="match status" value="1"/>
</dbReference>
<dbReference type="InterPro" id="IPR013430">
    <property type="entry name" value="Toxin_antidote_HigA"/>
</dbReference>
<dbReference type="PROSITE" id="PS50943">
    <property type="entry name" value="HTH_CROC1"/>
    <property type="match status" value="1"/>
</dbReference>
<comment type="caution">
    <text evidence="3">The sequence shown here is derived from an EMBL/GenBank/DDBJ whole genome shotgun (WGS) entry which is preliminary data.</text>
</comment>